<proteinExistence type="inferred from homology"/>
<dbReference type="CDD" id="cd06089">
    <property type="entry name" value="KOW_RPL26"/>
    <property type="match status" value="1"/>
</dbReference>
<evidence type="ECO:0000256" key="3">
    <source>
        <dbReference type="ARBA" id="ARBA00023274"/>
    </source>
</evidence>
<dbReference type="Pfam" id="PF00467">
    <property type="entry name" value="KOW"/>
    <property type="match status" value="1"/>
</dbReference>
<dbReference type="NCBIfam" id="TIGR01079">
    <property type="entry name" value="rplX_bact"/>
    <property type="match status" value="1"/>
</dbReference>
<name>A0A1G2C6B0_9BACT</name>
<dbReference type="GO" id="GO:0005840">
    <property type="term" value="C:ribosome"/>
    <property type="evidence" value="ECO:0007669"/>
    <property type="project" value="UniProtKB-KW"/>
</dbReference>
<comment type="function">
    <text evidence="5">One of two assembly initiator proteins, it binds directly to the 5'-end of the 23S rRNA, where it nucleates assembly of the 50S subunit.</text>
</comment>
<keyword evidence="5" id="KW-0694">RNA-binding</keyword>
<dbReference type="InterPro" id="IPR041988">
    <property type="entry name" value="Ribosomal_uL24_KOW"/>
</dbReference>
<dbReference type="PROSITE" id="PS01108">
    <property type="entry name" value="RIBOSOMAL_L24"/>
    <property type="match status" value="1"/>
</dbReference>
<keyword evidence="5" id="KW-0699">rRNA-binding</keyword>
<evidence type="ECO:0000256" key="2">
    <source>
        <dbReference type="ARBA" id="ARBA00022980"/>
    </source>
</evidence>
<comment type="caution">
    <text evidence="8">The sequence shown here is derived from an EMBL/GenBank/DDBJ whole genome shotgun (WGS) entry which is preliminary data.</text>
</comment>
<evidence type="ECO:0000256" key="6">
    <source>
        <dbReference type="RuleBase" id="RU003477"/>
    </source>
</evidence>
<dbReference type="GO" id="GO:0019843">
    <property type="term" value="F:rRNA binding"/>
    <property type="evidence" value="ECO:0007669"/>
    <property type="project" value="UniProtKB-UniRule"/>
</dbReference>
<dbReference type="GO" id="GO:1990904">
    <property type="term" value="C:ribonucleoprotein complex"/>
    <property type="evidence" value="ECO:0007669"/>
    <property type="project" value="UniProtKB-KW"/>
</dbReference>
<dbReference type="SUPFAM" id="SSF50104">
    <property type="entry name" value="Translation proteins SH3-like domain"/>
    <property type="match status" value="1"/>
</dbReference>
<evidence type="ECO:0000256" key="1">
    <source>
        <dbReference type="ARBA" id="ARBA00010618"/>
    </source>
</evidence>
<dbReference type="SMART" id="SM00739">
    <property type="entry name" value="KOW"/>
    <property type="match status" value="1"/>
</dbReference>
<dbReference type="EMBL" id="MHKU01000016">
    <property type="protein sequence ID" value="OGY96938.1"/>
    <property type="molecule type" value="Genomic_DNA"/>
</dbReference>
<dbReference type="GO" id="GO:0003735">
    <property type="term" value="F:structural constituent of ribosome"/>
    <property type="evidence" value="ECO:0007669"/>
    <property type="project" value="InterPro"/>
</dbReference>
<dbReference type="PANTHER" id="PTHR12903">
    <property type="entry name" value="MITOCHONDRIAL RIBOSOMAL PROTEIN L24"/>
    <property type="match status" value="1"/>
</dbReference>
<evidence type="ECO:0000259" key="7">
    <source>
        <dbReference type="SMART" id="SM00739"/>
    </source>
</evidence>
<dbReference type="Proteomes" id="UP000176648">
    <property type="component" value="Unassembled WGS sequence"/>
</dbReference>
<keyword evidence="2 5" id="KW-0689">Ribosomal protein</keyword>
<dbReference type="InterPro" id="IPR005824">
    <property type="entry name" value="KOW"/>
</dbReference>
<dbReference type="InterPro" id="IPR005825">
    <property type="entry name" value="Ribosomal_uL24_CS"/>
</dbReference>
<keyword evidence="3 5" id="KW-0687">Ribonucleoprotein</keyword>
<dbReference type="InterPro" id="IPR003256">
    <property type="entry name" value="Ribosomal_uL24"/>
</dbReference>
<comment type="similarity">
    <text evidence="1 5 6">Belongs to the universal ribosomal protein uL24 family.</text>
</comment>
<dbReference type="STRING" id="1798644.A2122_01115"/>
<feature type="domain" description="KOW" evidence="7">
    <location>
        <begin position="2"/>
        <end position="29"/>
    </location>
</feature>
<evidence type="ECO:0000256" key="4">
    <source>
        <dbReference type="ARBA" id="ARBA00035206"/>
    </source>
</evidence>
<dbReference type="InterPro" id="IPR057264">
    <property type="entry name" value="Ribosomal_uL24_C"/>
</dbReference>
<gene>
    <name evidence="5" type="primary">rplX</name>
    <name evidence="8" type="ORF">A2122_01115</name>
</gene>
<evidence type="ECO:0000313" key="8">
    <source>
        <dbReference type="EMBL" id="OGY96938.1"/>
    </source>
</evidence>
<evidence type="ECO:0000256" key="5">
    <source>
        <dbReference type="HAMAP-Rule" id="MF_01326"/>
    </source>
</evidence>
<dbReference type="InterPro" id="IPR014722">
    <property type="entry name" value="Rib_uL2_dom2"/>
</dbReference>
<accession>A0A1G2C6B0</accession>
<protein>
    <recommendedName>
        <fullName evidence="4 5">Large ribosomal subunit protein uL24</fullName>
    </recommendedName>
</protein>
<comment type="function">
    <text evidence="5">One of the proteins that surrounds the polypeptide exit tunnel on the outside of the subunit.</text>
</comment>
<sequence length="101" mass="11201">MKLKKGDQVKIVTGRDRGKIGNVSRVLTDGNAIVIDNLNLYKKRVRPKQQGKKGETILVARPLSASNVMLVCLSCKKPTRVGFRLEGDTKIRYCKKCKAGT</sequence>
<reference evidence="8 9" key="1">
    <citation type="journal article" date="2016" name="Nat. Commun.">
        <title>Thousands of microbial genomes shed light on interconnected biogeochemical processes in an aquifer system.</title>
        <authorList>
            <person name="Anantharaman K."/>
            <person name="Brown C.T."/>
            <person name="Hug L.A."/>
            <person name="Sharon I."/>
            <person name="Castelle C.J."/>
            <person name="Probst A.J."/>
            <person name="Thomas B.C."/>
            <person name="Singh A."/>
            <person name="Wilkins M.J."/>
            <person name="Karaoz U."/>
            <person name="Brodie E.L."/>
            <person name="Williams K.H."/>
            <person name="Hubbard S.S."/>
            <person name="Banfield J.F."/>
        </authorList>
    </citation>
    <scope>NUCLEOTIDE SEQUENCE [LARGE SCALE GENOMIC DNA]</scope>
</reference>
<dbReference type="GO" id="GO:0006412">
    <property type="term" value="P:translation"/>
    <property type="evidence" value="ECO:0007669"/>
    <property type="project" value="UniProtKB-UniRule"/>
</dbReference>
<dbReference type="InterPro" id="IPR008991">
    <property type="entry name" value="Translation_prot_SH3-like_sf"/>
</dbReference>
<dbReference type="Pfam" id="PF17136">
    <property type="entry name" value="ribosomal_L24"/>
    <property type="match status" value="1"/>
</dbReference>
<dbReference type="HAMAP" id="MF_01326_B">
    <property type="entry name" value="Ribosomal_uL24_B"/>
    <property type="match status" value="1"/>
</dbReference>
<evidence type="ECO:0000313" key="9">
    <source>
        <dbReference type="Proteomes" id="UP000176648"/>
    </source>
</evidence>
<dbReference type="AlphaFoldDB" id="A0A1G2C6B0"/>
<dbReference type="Gene3D" id="2.30.30.30">
    <property type="match status" value="1"/>
</dbReference>
<comment type="subunit">
    <text evidence="5">Part of the 50S ribosomal subunit.</text>
</comment>
<organism evidence="8 9">
    <name type="scientific">Candidatus Liptonbacteria bacterium GWB1_49_6</name>
    <dbReference type="NCBI Taxonomy" id="1798644"/>
    <lineage>
        <taxon>Bacteria</taxon>
        <taxon>Candidatus Liptoniibacteriota</taxon>
    </lineage>
</organism>